<dbReference type="SUPFAM" id="SSF88659">
    <property type="entry name" value="Sigma3 and sigma4 domains of RNA polymerase sigma factors"/>
    <property type="match status" value="1"/>
</dbReference>
<evidence type="ECO:0000256" key="1">
    <source>
        <dbReference type="ARBA" id="ARBA00010641"/>
    </source>
</evidence>
<organism evidence="8 9">
    <name type="scientific">Heyndrickxia vini</name>
    <dbReference type="NCBI Taxonomy" id="1476025"/>
    <lineage>
        <taxon>Bacteria</taxon>
        <taxon>Bacillati</taxon>
        <taxon>Bacillota</taxon>
        <taxon>Bacilli</taxon>
        <taxon>Bacillales</taxon>
        <taxon>Bacillaceae</taxon>
        <taxon>Heyndrickxia</taxon>
    </lineage>
</organism>
<evidence type="ECO:0000256" key="2">
    <source>
        <dbReference type="ARBA" id="ARBA00023015"/>
    </source>
</evidence>
<dbReference type="NCBIfam" id="TIGR02937">
    <property type="entry name" value="sigma70-ECF"/>
    <property type="match status" value="1"/>
</dbReference>
<keyword evidence="4" id="KW-0238">DNA-binding</keyword>
<evidence type="ECO:0000313" key="9">
    <source>
        <dbReference type="Proteomes" id="UP000595691"/>
    </source>
</evidence>
<dbReference type="Pfam" id="PF04542">
    <property type="entry name" value="Sigma70_r2"/>
    <property type="match status" value="1"/>
</dbReference>
<evidence type="ECO:0000259" key="7">
    <source>
        <dbReference type="Pfam" id="PF08281"/>
    </source>
</evidence>
<dbReference type="Gene3D" id="1.10.1740.10">
    <property type="match status" value="1"/>
</dbReference>
<evidence type="ECO:0000256" key="4">
    <source>
        <dbReference type="ARBA" id="ARBA00023125"/>
    </source>
</evidence>
<evidence type="ECO:0000313" key="8">
    <source>
        <dbReference type="EMBL" id="QQZ08768.1"/>
    </source>
</evidence>
<dbReference type="SUPFAM" id="SSF88946">
    <property type="entry name" value="Sigma2 domain of RNA polymerase sigma factors"/>
    <property type="match status" value="1"/>
</dbReference>
<dbReference type="Pfam" id="PF08281">
    <property type="entry name" value="Sigma70_r4_2"/>
    <property type="match status" value="1"/>
</dbReference>
<dbReference type="InterPro" id="IPR007627">
    <property type="entry name" value="RNA_pol_sigma70_r2"/>
</dbReference>
<dbReference type="RefSeq" id="WP_202777588.1">
    <property type="nucleotide sequence ID" value="NZ_CP065425.1"/>
</dbReference>
<dbReference type="PANTHER" id="PTHR43133:SF8">
    <property type="entry name" value="RNA POLYMERASE SIGMA FACTOR HI_1459-RELATED"/>
    <property type="match status" value="1"/>
</dbReference>
<proteinExistence type="inferred from homology"/>
<dbReference type="Proteomes" id="UP000595691">
    <property type="component" value="Chromosome"/>
</dbReference>
<dbReference type="InterPro" id="IPR013325">
    <property type="entry name" value="RNA_pol_sigma_r2"/>
</dbReference>
<reference evidence="8 9" key="1">
    <citation type="submission" date="2020-11" db="EMBL/GenBank/DDBJ databases">
        <title>Taxonomic evaluation of the Bacillus sporothermodurans group of bacteria based on whole genome sequences.</title>
        <authorList>
            <person name="Fiedler G."/>
            <person name="Herbstmann A.-D."/>
            <person name="Doll E."/>
            <person name="Wenning M."/>
            <person name="Brinks E."/>
            <person name="Kabisch J."/>
            <person name="Breitenwieser F."/>
            <person name="Lappann M."/>
            <person name="Boehnlein C."/>
            <person name="Franz C."/>
        </authorList>
    </citation>
    <scope>NUCLEOTIDE SEQUENCE [LARGE SCALE GENOMIC DNA]</scope>
    <source>
        <strain evidence="8 9">JCM 19841</strain>
    </source>
</reference>
<dbReference type="InterPro" id="IPR013324">
    <property type="entry name" value="RNA_pol_sigma_r3/r4-like"/>
</dbReference>
<feature type="domain" description="RNA polymerase sigma-70 region 2" evidence="6">
    <location>
        <begin position="10"/>
        <end position="75"/>
    </location>
</feature>
<dbReference type="InterPro" id="IPR036388">
    <property type="entry name" value="WH-like_DNA-bd_sf"/>
</dbReference>
<gene>
    <name evidence="8" type="ORF">I5776_17310</name>
</gene>
<keyword evidence="3" id="KW-0731">Sigma factor</keyword>
<evidence type="ECO:0000256" key="5">
    <source>
        <dbReference type="ARBA" id="ARBA00023163"/>
    </source>
</evidence>
<dbReference type="Gene3D" id="1.10.10.10">
    <property type="entry name" value="Winged helix-like DNA-binding domain superfamily/Winged helix DNA-binding domain"/>
    <property type="match status" value="1"/>
</dbReference>
<dbReference type="EMBL" id="CP065425">
    <property type="protein sequence ID" value="QQZ08768.1"/>
    <property type="molecule type" value="Genomic_DNA"/>
</dbReference>
<keyword evidence="2" id="KW-0805">Transcription regulation</keyword>
<evidence type="ECO:0000256" key="3">
    <source>
        <dbReference type="ARBA" id="ARBA00023082"/>
    </source>
</evidence>
<keyword evidence="9" id="KW-1185">Reference proteome</keyword>
<keyword evidence="5" id="KW-0804">Transcription</keyword>
<evidence type="ECO:0000259" key="6">
    <source>
        <dbReference type="Pfam" id="PF04542"/>
    </source>
</evidence>
<sequence>MTSEDFESLYFEYSDKIYSYIFLYIKNKEITEDLTHDTFYKAFKNINSFKGNSTIYTWLIKIARNIVFDHFRRKKVLRFFSIEKHDSRKDEITPQEILIKGEEVKLLYEAINKLKLEYREIIILRKIKELSIKEISIILGWSETKIKNTTSRALAALRENFPKGEEDFNEKFTEMGKTL</sequence>
<feature type="domain" description="RNA polymerase sigma factor 70 region 4 type 2" evidence="7">
    <location>
        <begin position="106"/>
        <end position="157"/>
    </location>
</feature>
<accession>A0ABX7DZ57</accession>
<comment type="similarity">
    <text evidence="1">Belongs to the sigma-70 factor family. ECF subfamily.</text>
</comment>
<dbReference type="InterPro" id="IPR013249">
    <property type="entry name" value="RNA_pol_sigma70_r4_t2"/>
</dbReference>
<dbReference type="InterPro" id="IPR014284">
    <property type="entry name" value="RNA_pol_sigma-70_dom"/>
</dbReference>
<protein>
    <submittedName>
        <fullName evidence="8">RNA polymerase sigma factor</fullName>
    </submittedName>
</protein>
<dbReference type="InterPro" id="IPR039425">
    <property type="entry name" value="RNA_pol_sigma-70-like"/>
</dbReference>
<dbReference type="CDD" id="cd06171">
    <property type="entry name" value="Sigma70_r4"/>
    <property type="match status" value="1"/>
</dbReference>
<name>A0ABX7DZ57_9BACI</name>
<dbReference type="PANTHER" id="PTHR43133">
    <property type="entry name" value="RNA POLYMERASE ECF-TYPE SIGMA FACTO"/>
    <property type="match status" value="1"/>
</dbReference>